<comment type="caution">
    <text evidence="1">The sequence shown here is derived from an EMBL/GenBank/DDBJ whole genome shotgun (WGS) entry which is preliminary data.</text>
</comment>
<dbReference type="AlphaFoldDB" id="A0AAV6TDB6"/>
<evidence type="ECO:0000313" key="2">
    <source>
        <dbReference type="Proteomes" id="UP000827092"/>
    </source>
</evidence>
<protein>
    <submittedName>
        <fullName evidence="1">Uncharacterized protein</fullName>
    </submittedName>
</protein>
<keyword evidence="2" id="KW-1185">Reference proteome</keyword>
<name>A0AAV6TDB6_9ARAC</name>
<organism evidence="1 2">
    <name type="scientific">Oedothorax gibbosus</name>
    <dbReference type="NCBI Taxonomy" id="931172"/>
    <lineage>
        <taxon>Eukaryota</taxon>
        <taxon>Metazoa</taxon>
        <taxon>Ecdysozoa</taxon>
        <taxon>Arthropoda</taxon>
        <taxon>Chelicerata</taxon>
        <taxon>Arachnida</taxon>
        <taxon>Araneae</taxon>
        <taxon>Araneomorphae</taxon>
        <taxon>Entelegynae</taxon>
        <taxon>Araneoidea</taxon>
        <taxon>Linyphiidae</taxon>
        <taxon>Erigoninae</taxon>
        <taxon>Oedothorax</taxon>
    </lineage>
</organism>
<proteinExistence type="predicted"/>
<dbReference type="EMBL" id="JAFNEN010006644">
    <property type="protein sequence ID" value="KAG8155763.1"/>
    <property type="molecule type" value="Genomic_DNA"/>
</dbReference>
<accession>A0AAV6TDB6</accession>
<reference evidence="1 2" key="1">
    <citation type="journal article" date="2022" name="Nat. Ecol. Evol.">
        <title>A masculinizing supergene underlies an exaggerated male reproductive morph in a spider.</title>
        <authorList>
            <person name="Hendrickx F."/>
            <person name="De Corte Z."/>
            <person name="Sonet G."/>
            <person name="Van Belleghem S.M."/>
            <person name="Kostlbacher S."/>
            <person name="Vangestel C."/>
        </authorList>
    </citation>
    <scope>NUCLEOTIDE SEQUENCE [LARGE SCALE GENOMIC DNA]</scope>
    <source>
        <strain evidence="1">W744_W776</strain>
    </source>
</reference>
<dbReference type="Proteomes" id="UP000827092">
    <property type="component" value="Unassembled WGS sequence"/>
</dbReference>
<sequence>MKGKQNLFPKNFERTSAHSWSAQPTMLGFLPHMATLFPSPKWDSLLHKEKEMEWTPQREKHFPGTKKLLKPHLF</sequence>
<evidence type="ECO:0000313" key="1">
    <source>
        <dbReference type="EMBL" id="KAG8155763.1"/>
    </source>
</evidence>
<gene>
    <name evidence="1" type="ORF">JTE90_010327</name>
</gene>